<feature type="compositionally biased region" description="Polar residues" evidence="1">
    <location>
        <begin position="228"/>
        <end position="246"/>
    </location>
</feature>
<sequence>MAKSRALMERHRARERDGVGVKERRACRHGLLGGLQAPGLEHCPELVTCAAAPCCSLSPLTPTRDQMELLATSSTSSIRMVLGAHTLALPLPWALPFLFLPSSPSRSRGCLPRPSPRAWESKSAAPDDDETEGVPMVVVVGGGGDDDDERPCPCDRDDGGCGCTGHGRLQAPGTMQPQYPGAAGYTGIEMPGEKYGAAGGGLLYGGHPVLTLAGWWCSCTGPSPLAADSSTTEDVPSLSVDPSLQVQGRDGVPAASLTGARWPNCAARSRQRQARPGPGGAKLSIAPLAVVVVLWRRCECEAAAFLFLRRPAPTGTLRMAPPAVQ</sequence>
<organism evidence="2 3">
    <name type="scientific">Zea mays</name>
    <name type="common">Maize</name>
    <dbReference type="NCBI Taxonomy" id="4577"/>
    <lineage>
        <taxon>Eukaryota</taxon>
        <taxon>Viridiplantae</taxon>
        <taxon>Streptophyta</taxon>
        <taxon>Embryophyta</taxon>
        <taxon>Tracheophyta</taxon>
        <taxon>Spermatophyta</taxon>
        <taxon>Magnoliopsida</taxon>
        <taxon>Liliopsida</taxon>
        <taxon>Poales</taxon>
        <taxon>Poaceae</taxon>
        <taxon>PACMAD clade</taxon>
        <taxon>Panicoideae</taxon>
        <taxon>Andropogonodae</taxon>
        <taxon>Andropogoneae</taxon>
        <taxon>Tripsacinae</taxon>
        <taxon>Zea</taxon>
    </lineage>
</organism>
<feature type="region of interest" description="Disordered" evidence="1">
    <location>
        <begin position="109"/>
        <end position="131"/>
    </location>
</feature>
<protein>
    <submittedName>
        <fullName evidence="2">Uncharacterized protein</fullName>
    </submittedName>
</protein>
<reference evidence="2" key="3">
    <citation type="submission" date="2021-05" db="UniProtKB">
        <authorList>
            <consortium name="EnsemblPlants"/>
        </authorList>
    </citation>
    <scope>IDENTIFICATION</scope>
    <source>
        <strain evidence="2">cv. B73</strain>
    </source>
</reference>
<feature type="region of interest" description="Disordered" evidence="1">
    <location>
        <begin position="228"/>
        <end position="249"/>
    </location>
</feature>
<evidence type="ECO:0000313" key="2">
    <source>
        <dbReference type="EnsemblPlants" id="Zm00001eb223250_P001"/>
    </source>
</evidence>
<name>A0A804PB68_MAIZE</name>
<keyword evidence="3" id="KW-1185">Reference proteome</keyword>
<dbReference type="EnsemblPlants" id="Zm00001eb223250_T001">
    <property type="protein sequence ID" value="Zm00001eb223250_P001"/>
    <property type="gene ID" value="Zm00001eb223250"/>
</dbReference>
<proteinExistence type="predicted"/>
<reference evidence="3" key="1">
    <citation type="journal article" date="2009" name="Science">
        <title>The B73 maize genome: complexity, diversity, and dynamics.</title>
        <authorList>
            <person name="Schnable P.S."/>
            <person name="Ware D."/>
            <person name="Fulton R.S."/>
            <person name="Stein J.C."/>
            <person name="Wei F."/>
            <person name="Pasternak S."/>
            <person name="Liang C."/>
            <person name="Zhang J."/>
            <person name="Fulton L."/>
            <person name="Graves T.A."/>
            <person name="Minx P."/>
            <person name="Reily A.D."/>
            <person name="Courtney L."/>
            <person name="Kruchowski S.S."/>
            <person name="Tomlinson C."/>
            <person name="Strong C."/>
            <person name="Delehaunty K."/>
            <person name="Fronick C."/>
            <person name="Courtney B."/>
            <person name="Rock S.M."/>
            <person name="Belter E."/>
            <person name="Du F."/>
            <person name="Kim K."/>
            <person name="Abbott R.M."/>
            <person name="Cotton M."/>
            <person name="Levy A."/>
            <person name="Marchetto P."/>
            <person name="Ochoa K."/>
            <person name="Jackson S.M."/>
            <person name="Gillam B."/>
            <person name="Chen W."/>
            <person name="Yan L."/>
            <person name="Higginbotham J."/>
            <person name="Cardenas M."/>
            <person name="Waligorski J."/>
            <person name="Applebaum E."/>
            <person name="Phelps L."/>
            <person name="Falcone J."/>
            <person name="Kanchi K."/>
            <person name="Thane T."/>
            <person name="Scimone A."/>
            <person name="Thane N."/>
            <person name="Henke J."/>
            <person name="Wang T."/>
            <person name="Ruppert J."/>
            <person name="Shah N."/>
            <person name="Rotter K."/>
            <person name="Hodges J."/>
            <person name="Ingenthron E."/>
            <person name="Cordes M."/>
            <person name="Kohlberg S."/>
            <person name="Sgro J."/>
            <person name="Delgado B."/>
            <person name="Mead K."/>
            <person name="Chinwalla A."/>
            <person name="Leonard S."/>
            <person name="Crouse K."/>
            <person name="Collura K."/>
            <person name="Kudrna D."/>
            <person name="Currie J."/>
            <person name="He R."/>
            <person name="Angelova A."/>
            <person name="Rajasekar S."/>
            <person name="Mueller T."/>
            <person name="Lomeli R."/>
            <person name="Scara G."/>
            <person name="Ko A."/>
            <person name="Delaney K."/>
            <person name="Wissotski M."/>
            <person name="Lopez G."/>
            <person name="Campos D."/>
            <person name="Braidotti M."/>
            <person name="Ashley E."/>
            <person name="Golser W."/>
            <person name="Kim H."/>
            <person name="Lee S."/>
            <person name="Lin J."/>
            <person name="Dujmic Z."/>
            <person name="Kim W."/>
            <person name="Talag J."/>
            <person name="Zuccolo A."/>
            <person name="Fan C."/>
            <person name="Sebastian A."/>
            <person name="Kramer M."/>
            <person name="Spiegel L."/>
            <person name="Nascimento L."/>
            <person name="Zutavern T."/>
            <person name="Miller B."/>
            <person name="Ambroise C."/>
            <person name="Muller S."/>
            <person name="Spooner W."/>
            <person name="Narechania A."/>
            <person name="Ren L."/>
            <person name="Wei S."/>
            <person name="Kumari S."/>
            <person name="Faga B."/>
            <person name="Levy M.J."/>
            <person name="McMahan L."/>
            <person name="Van Buren P."/>
            <person name="Vaughn M.W."/>
            <person name="Ying K."/>
            <person name="Yeh C.-T."/>
            <person name="Emrich S.J."/>
            <person name="Jia Y."/>
            <person name="Kalyanaraman A."/>
            <person name="Hsia A.-P."/>
            <person name="Barbazuk W.B."/>
            <person name="Baucom R.S."/>
            <person name="Brutnell T.P."/>
            <person name="Carpita N.C."/>
            <person name="Chaparro C."/>
            <person name="Chia J.-M."/>
            <person name="Deragon J.-M."/>
            <person name="Estill J.C."/>
            <person name="Fu Y."/>
            <person name="Jeddeloh J.A."/>
            <person name="Han Y."/>
            <person name="Lee H."/>
            <person name="Li P."/>
            <person name="Lisch D.R."/>
            <person name="Liu S."/>
            <person name="Liu Z."/>
            <person name="Nagel D.H."/>
            <person name="McCann M.C."/>
            <person name="SanMiguel P."/>
            <person name="Myers A.M."/>
            <person name="Nettleton D."/>
            <person name="Nguyen J."/>
            <person name="Penning B.W."/>
            <person name="Ponnala L."/>
            <person name="Schneider K.L."/>
            <person name="Schwartz D.C."/>
            <person name="Sharma A."/>
            <person name="Soderlund C."/>
            <person name="Springer N.M."/>
            <person name="Sun Q."/>
            <person name="Wang H."/>
            <person name="Waterman M."/>
            <person name="Westerman R."/>
            <person name="Wolfgruber T.K."/>
            <person name="Yang L."/>
            <person name="Yu Y."/>
            <person name="Zhang L."/>
            <person name="Zhou S."/>
            <person name="Zhu Q."/>
            <person name="Bennetzen J.L."/>
            <person name="Dawe R.K."/>
            <person name="Jiang J."/>
            <person name="Jiang N."/>
            <person name="Presting G.G."/>
            <person name="Wessler S.R."/>
            <person name="Aluru S."/>
            <person name="Martienssen R.A."/>
            <person name="Clifton S.W."/>
            <person name="McCombie W.R."/>
            <person name="Wing R.A."/>
            <person name="Wilson R.K."/>
        </authorList>
    </citation>
    <scope>NUCLEOTIDE SEQUENCE [LARGE SCALE GENOMIC DNA]</scope>
    <source>
        <strain evidence="3">cv. B73</strain>
    </source>
</reference>
<evidence type="ECO:0000256" key="1">
    <source>
        <dbReference type="SAM" id="MobiDB-lite"/>
    </source>
</evidence>
<reference evidence="2" key="2">
    <citation type="submission" date="2019-07" db="EMBL/GenBank/DDBJ databases">
        <authorList>
            <person name="Seetharam A."/>
            <person name="Woodhouse M."/>
            <person name="Cannon E."/>
        </authorList>
    </citation>
    <scope>NUCLEOTIDE SEQUENCE [LARGE SCALE GENOMIC DNA]</scope>
    <source>
        <strain evidence="2">cv. B73</strain>
    </source>
</reference>
<dbReference type="InParanoid" id="A0A804PB68"/>
<dbReference type="Proteomes" id="UP000007305">
    <property type="component" value="Chromosome 5"/>
</dbReference>
<evidence type="ECO:0000313" key="3">
    <source>
        <dbReference type="Proteomes" id="UP000007305"/>
    </source>
</evidence>
<dbReference type="Gramene" id="Zm00001eb223250_T001">
    <property type="protein sequence ID" value="Zm00001eb223250_P001"/>
    <property type="gene ID" value="Zm00001eb223250"/>
</dbReference>
<accession>A0A804PB68</accession>
<dbReference type="AlphaFoldDB" id="A0A804PB68"/>